<organism evidence="1 2">
    <name type="scientific">Celeribacter baekdonensis</name>
    <dbReference type="NCBI Taxonomy" id="875171"/>
    <lineage>
        <taxon>Bacteria</taxon>
        <taxon>Pseudomonadati</taxon>
        <taxon>Pseudomonadota</taxon>
        <taxon>Alphaproteobacteria</taxon>
        <taxon>Rhodobacterales</taxon>
        <taxon>Roseobacteraceae</taxon>
        <taxon>Celeribacter</taxon>
    </lineage>
</organism>
<dbReference type="OrthoDB" id="7776640at2"/>
<evidence type="ECO:0000313" key="2">
    <source>
        <dbReference type="Proteomes" id="UP000241447"/>
    </source>
</evidence>
<gene>
    <name evidence="1" type="ORF">DA792_19600</name>
</gene>
<proteinExistence type="predicted"/>
<dbReference type="RefSeq" id="WP_107722248.1">
    <property type="nucleotide sequence ID" value="NZ_CP028475.1"/>
</dbReference>
<dbReference type="Proteomes" id="UP000241447">
    <property type="component" value="Chromosome"/>
</dbReference>
<name>A0A2R4M764_9RHOB</name>
<dbReference type="KEGG" id="cbak:DA792_19600"/>
<dbReference type="EMBL" id="CP028475">
    <property type="protein sequence ID" value="AVW93015.1"/>
    <property type="molecule type" value="Genomic_DNA"/>
</dbReference>
<sequence>MFWPANDENIIPFHMVSEVMGNFGRDVIIRKMTIEGQLTASTRTWSERCLTSGIVAREESALFVRDFMHICVLAKLLAAYPATLYSPTGNKMKVSEHFFYHGDGLDWVALQFPLDEQSELENLFRLAAKNRLTHAALADRFCFINPMFGTIEIKNNSETLCQDFGDSPRDRNKLITLVSEFKGWSLFWNDDELPTPLEWANRLFPSREFDWKWDEFFSHDTTKQSRLEQVLDEVLQVYPNGKTDSWELVDKRTGHSRRQIMRALEALGRLDWKDRSGRE</sequence>
<reference evidence="1 2" key="1">
    <citation type="submission" date="2018-03" db="EMBL/GenBank/DDBJ databases">
        <title>The Complete Genome of Celeribacter baekdonensis strain LH4, a Thiosulfate-Oxidizing Alphaproteobacterium Isolated from Gulf of Mexico Continental Slope Sediments.</title>
        <authorList>
            <person name="Flood B.E."/>
            <person name="Bailey J.V."/>
            <person name="Leprich D."/>
        </authorList>
    </citation>
    <scope>NUCLEOTIDE SEQUENCE [LARGE SCALE GENOMIC DNA]</scope>
    <source>
        <strain evidence="1 2">LH4</strain>
    </source>
</reference>
<evidence type="ECO:0000313" key="1">
    <source>
        <dbReference type="EMBL" id="AVW93015.1"/>
    </source>
</evidence>
<dbReference type="AlphaFoldDB" id="A0A2R4M764"/>
<protein>
    <submittedName>
        <fullName evidence="1">Uncharacterized protein</fullName>
    </submittedName>
</protein>
<accession>A0A2R4M764</accession>